<dbReference type="FunFam" id="1.10.275.10:FF:000001">
    <property type="entry name" value="Fumarate hydratase, mitochondrial"/>
    <property type="match status" value="1"/>
</dbReference>
<keyword evidence="3 5" id="KW-0816">Tricarboxylic acid cycle</keyword>
<dbReference type="AlphaFoldDB" id="A0A1G8B6G9"/>
<dbReference type="Gene3D" id="1.10.40.30">
    <property type="entry name" value="Fumarase/aspartase (C-terminal domain)"/>
    <property type="match status" value="1"/>
</dbReference>
<feature type="binding site" evidence="5">
    <location>
        <begin position="133"/>
        <end position="135"/>
    </location>
    <ligand>
        <name>substrate</name>
    </ligand>
</feature>
<sequence>MTEYRIEHDTMGEVRVPVDALYAAQTQRAVENFPISGSGLEPAQIVALARIKRAAAIANKSLGILDADVADAIVAAADEIVGGAHHDQFPVDTYQTGSGTSSNMNMNEVLATLASTHRGSAVHPNDHVNASQSSNDVFPTSVHVAVTGALIEQAIPALEHLAASLQAKAELWQDAVKPGRTHLMDATPVTLGQEFGGYAAQVRYGIERIQAALPRVAEVPQGGTAVGTGINTPLGFPEQVIAELAASSGLPITEARDHFEAQANRDGLVEASGALRTIAVSLTKICNDLRWMGSGPNTGLGELAIPDLQPGSSIMPGKVNPVVPEAVLMVCSRVIGNDATVAWSGASGSFELNVQIPVMGTALLESIRLLSNASRVLADKTIDGLEANVERAAALAGMSPSIVTPLNRLIGYEAAAKIAKHSVKAGITVREAVVDLGYVERGELTEADLDKALDLLSMTHPGVAK</sequence>
<dbReference type="PRINTS" id="PR00145">
    <property type="entry name" value="ARGSUCLYASE"/>
</dbReference>
<gene>
    <name evidence="5" type="primary">fumC</name>
    <name evidence="8" type="ORF">SAMN04489720_0665</name>
</gene>
<keyword evidence="4 5" id="KW-0456">Lyase</keyword>
<dbReference type="InterPro" id="IPR020557">
    <property type="entry name" value="Fumarate_lyase_CS"/>
</dbReference>
<feature type="domain" description="Fumarase C C-terminal" evidence="7">
    <location>
        <begin position="402"/>
        <end position="460"/>
    </location>
</feature>
<dbReference type="Gene3D" id="1.20.200.10">
    <property type="entry name" value="Fumarase/aspartase (Central domain)"/>
    <property type="match status" value="1"/>
</dbReference>
<dbReference type="PRINTS" id="PR00149">
    <property type="entry name" value="FUMRATELYASE"/>
</dbReference>
<dbReference type="GO" id="GO:0004333">
    <property type="term" value="F:fumarate hydratase activity"/>
    <property type="evidence" value="ECO:0007669"/>
    <property type="project" value="UniProtKB-UniRule"/>
</dbReference>
<comment type="pathway">
    <text evidence="5">Carbohydrate metabolism; tricarboxylic acid cycle; (S)-malate from fumarate: step 1/1.</text>
</comment>
<name>A0A1G8B6G9_9MICO</name>
<dbReference type="InterPro" id="IPR008948">
    <property type="entry name" value="L-Aspartase-like"/>
</dbReference>
<evidence type="ECO:0000256" key="4">
    <source>
        <dbReference type="ARBA" id="ARBA00023239"/>
    </source>
</evidence>
<reference evidence="9" key="1">
    <citation type="submission" date="2016-10" db="EMBL/GenBank/DDBJ databases">
        <authorList>
            <person name="Varghese N."/>
            <person name="Submissions S."/>
        </authorList>
    </citation>
    <scope>NUCLEOTIDE SEQUENCE [LARGE SCALE GENOMIC DNA]</scope>
    <source>
        <strain evidence="9">DSM 22002</strain>
    </source>
</reference>
<dbReference type="Proteomes" id="UP000198822">
    <property type="component" value="Chromosome I"/>
</dbReference>
<evidence type="ECO:0000256" key="2">
    <source>
        <dbReference type="ARBA" id="ARBA00022490"/>
    </source>
</evidence>
<dbReference type="InterPro" id="IPR000362">
    <property type="entry name" value="Fumarate_lyase_fam"/>
</dbReference>
<keyword evidence="2 5" id="KW-0963">Cytoplasm</keyword>
<feature type="active site" evidence="5">
    <location>
        <position position="312"/>
    </location>
</feature>
<dbReference type="PANTHER" id="PTHR11444">
    <property type="entry name" value="ASPARTATEAMMONIA/ARGININOSUCCINATE/ADENYLOSUCCINATE LYASE"/>
    <property type="match status" value="1"/>
</dbReference>
<dbReference type="InterPro" id="IPR018951">
    <property type="entry name" value="Fumarase_C_C"/>
</dbReference>
<dbReference type="GO" id="GO:0006099">
    <property type="term" value="P:tricarboxylic acid cycle"/>
    <property type="evidence" value="ECO:0007669"/>
    <property type="project" value="UniProtKB-UniRule"/>
</dbReference>
<protein>
    <recommendedName>
        <fullName evidence="5">Fumarate hydratase class II</fullName>
        <shortName evidence="5">Fumarase C</shortName>
        <ecNumber evidence="5">4.2.1.2</ecNumber>
    </recommendedName>
    <alternativeName>
        <fullName evidence="5">Aerobic fumarase</fullName>
    </alternativeName>
    <alternativeName>
        <fullName evidence="5">Iron-independent fumarase</fullName>
    </alternativeName>
</protein>
<organism evidence="8 9">
    <name type="scientific">Agrococcus jejuensis</name>
    <dbReference type="NCBI Taxonomy" id="399736"/>
    <lineage>
        <taxon>Bacteria</taxon>
        <taxon>Bacillati</taxon>
        <taxon>Actinomycetota</taxon>
        <taxon>Actinomycetes</taxon>
        <taxon>Micrococcales</taxon>
        <taxon>Microbacteriaceae</taxon>
        <taxon>Agrococcus</taxon>
    </lineage>
</organism>
<feature type="binding site" evidence="5">
    <location>
        <position position="313"/>
    </location>
    <ligand>
        <name>substrate</name>
    </ligand>
</feature>
<dbReference type="UniPathway" id="UPA00223">
    <property type="reaction ID" value="UER01007"/>
</dbReference>
<comment type="subcellular location">
    <subcellularLocation>
        <location evidence="5">Cytoplasm</location>
    </subcellularLocation>
</comment>
<dbReference type="FunFam" id="1.20.200.10:FF:000001">
    <property type="entry name" value="Fumarate hydratase, mitochondrial"/>
    <property type="match status" value="1"/>
</dbReference>
<feature type="binding site" evidence="5">
    <location>
        <begin position="98"/>
        <end position="100"/>
    </location>
    <ligand>
        <name>substrate</name>
    </ligand>
</feature>
<evidence type="ECO:0000256" key="5">
    <source>
        <dbReference type="HAMAP-Rule" id="MF_00743"/>
    </source>
</evidence>
<evidence type="ECO:0000259" key="7">
    <source>
        <dbReference type="Pfam" id="PF10415"/>
    </source>
</evidence>
<dbReference type="GO" id="GO:0005737">
    <property type="term" value="C:cytoplasm"/>
    <property type="evidence" value="ECO:0007669"/>
    <property type="project" value="UniProtKB-SubCell"/>
</dbReference>
<dbReference type="InterPro" id="IPR022761">
    <property type="entry name" value="Fumarate_lyase_N"/>
</dbReference>
<accession>A0A1G8B6G9</accession>
<dbReference type="Pfam" id="PF10415">
    <property type="entry name" value="FumaraseC_C"/>
    <property type="match status" value="1"/>
</dbReference>
<comment type="miscellaneous">
    <text evidence="5">There are 2 substrate-binding sites: the catalytic A site, and the non-catalytic B site that may play a role in the transfer of substrate or product between the active site and the solvent. Alternatively, the B site may bind allosteric effectors.</text>
</comment>
<feature type="binding site" description="in site B" evidence="5">
    <location>
        <begin position="123"/>
        <end position="126"/>
    </location>
    <ligand>
        <name>substrate</name>
    </ligand>
</feature>
<feature type="domain" description="Fumarate lyase N-terminal" evidence="6">
    <location>
        <begin position="12"/>
        <end position="336"/>
    </location>
</feature>
<dbReference type="PROSITE" id="PS00163">
    <property type="entry name" value="FUMARATE_LYASES"/>
    <property type="match status" value="1"/>
</dbReference>
<comment type="similarity">
    <text evidence="1 5">Belongs to the class-II fumarase/aspartase family. Fumarase subfamily.</text>
</comment>
<dbReference type="PANTHER" id="PTHR11444:SF22">
    <property type="entry name" value="FUMARATE HYDRATASE CLASS II"/>
    <property type="match status" value="1"/>
</dbReference>
<evidence type="ECO:0000256" key="1">
    <source>
        <dbReference type="ARBA" id="ARBA00009084"/>
    </source>
</evidence>
<keyword evidence="9" id="KW-1185">Reference proteome</keyword>
<comment type="catalytic activity">
    <reaction evidence="5">
        <text>(S)-malate = fumarate + H2O</text>
        <dbReference type="Rhea" id="RHEA:12460"/>
        <dbReference type="ChEBI" id="CHEBI:15377"/>
        <dbReference type="ChEBI" id="CHEBI:15589"/>
        <dbReference type="ChEBI" id="CHEBI:29806"/>
        <dbReference type="EC" id="4.2.1.2"/>
    </reaction>
</comment>
<proteinExistence type="inferred from homology"/>
<evidence type="ECO:0000313" key="9">
    <source>
        <dbReference type="Proteomes" id="UP000198822"/>
    </source>
</evidence>
<dbReference type="InterPro" id="IPR024083">
    <property type="entry name" value="Fumarase/histidase_N"/>
</dbReference>
<dbReference type="EC" id="4.2.1.2" evidence="5"/>
<feature type="binding site" evidence="5">
    <location>
        <begin position="318"/>
        <end position="320"/>
    </location>
    <ligand>
        <name>substrate</name>
    </ligand>
</feature>
<evidence type="ECO:0000259" key="6">
    <source>
        <dbReference type="Pfam" id="PF00206"/>
    </source>
</evidence>
<evidence type="ECO:0000256" key="3">
    <source>
        <dbReference type="ARBA" id="ARBA00022532"/>
    </source>
</evidence>
<dbReference type="InterPro" id="IPR005677">
    <property type="entry name" value="Fum_hydII"/>
</dbReference>
<dbReference type="GO" id="GO:0006106">
    <property type="term" value="P:fumarate metabolic process"/>
    <property type="evidence" value="ECO:0007669"/>
    <property type="project" value="InterPro"/>
</dbReference>
<dbReference type="SUPFAM" id="SSF48557">
    <property type="entry name" value="L-aspartase-like"/>
    <property type="match status" value="1"/>
</dbReference>
<feature type="site" description="Important for catalytic activity" evidence="5">
    <location>
        <position position="325"/>
    </location>
</feature>
<comment type="function">
    <text evidence="5">Involved in the TCA cycle. Catalyzes the stereospecific interconversion of fumarate to L-malate.</text>
</comment>
<dbReference type="STRING" id="399736.SAMN04489720_0665"/>
<evidence type="ECO:0000313" key="8">
    <source>
        <dbReference type="EMBL" id="SDH28230.1"/>
    </source>
</evidence>
<feature type="binding site" evidence="5">
    <location>
        <position position="181"/>
    </location>
    <ligand>
        <name>substrate</name>
    </ligand>
</feature>
<feature type="active site" description="Proton donor/acceptor" evidence="5">
    <location>
        <position position="182"/>
    </location>
</feature>
<dbReference type="EMBL" id="LT629695">
    <property type="protein sequence ID" value="SDH28230.1"/>
    <property type="molecule type" value="Genomic_DNA"/>
</dbReference>
<comment type="subunit">
    <text evidence="5">Homotetramer.</text>
</comment>
<dbReference type="NCBIfam" id="NF008909">
    <property type="entry name" value="PRK12273.1"/>
    <property type="match status" value="1"/>
</dbReference>
<dbReference type="Gene3D" id="1.10.275.10">
    <property type="entry name" value="Fumarase/aspartase (N-terminal domain)"/>
    <property type="match status" value="1"/>
</dbReference>
<dbReference type="Pfam" id="PF00206">
    <property type="entry name" value="Lyase_1"/>
    <property type="match status" value="1"/>
</dbReference>
<dbReference type="HAMAP" id="MF_00743">
    <property type="entry name" value="FumaraseC"/>
    <property type="match status" value="1"/>
</dbReference>